<dbReference type="PANTHER" id="PTHR10885:SF0">
    <property type="entry name" value="ISOPENTENYL-DIPHOSPHATE DELTA-ISOMERASE"/>
    <property type="match status" value="1"/>
</dbReference>
<proteinExistence type="predicted"/>
<comment type="caution">
    <text evidence="3">The sequence shown here is derived from an EMBL/GenBank/DDBJ whole genome shotgun (WGS) entry which is preliminary data.</text>
</comment>
<feature type="domain" description="Nudix hydrolase" evidence="2">
    <location>
        <begin position="29"/>
        <end position="157"/>
    </location>
</feature>
<accession>A0ABW9MXZ1</accession>
<gene>
    <name evidence="3" type="ORF">ACCQ40_07955</name>
</gene>
<dbReference type="EMBL" id="JBGMEH010000008">
    <property type="protein sequence ID" value="MFO3716689.1"/>
    <property type="molecule type" value="Genomic_DNA"/>
</dbReference>
<dbReference type="PROSITE" id="PS51462">
    <property type="entry name" value="NUDIX"/>
    <property type="match status" value="1"/>
</dbReference>
<name>A0ABW9MXZ1_9FIRM</name>
<organism evidence="3 4">
    <name type="scientific">Anaerococcus cruorum</name>
    <dbReference type="NCBI Taxonomy" id="3115617"/>
    <lineage>
        <taxon>Bacteria</taxon>
        <taxon>Bacillati</taxon>
        <taxon>Bacillota</taxon>
        <taxon>Tissierellia</taxon>
        <taxon>Tissierellales</taxon>
        <taxon>Peptoniphilaceae</taxon>
        <taxon>Anaerococcus</taxon>
    </lineage>
</organism>
<dbReference type="CDD" id="cd04693">
    <property type="entry name" value="NUDIX_Hydrolase"/>
    <property type="match status" value="1"/>
</dbReference>
<dbReference type="PROSITE" id="PS00893">
    <property type="entry name" value="NUDIX_BOX"/>
    <property type="match status" value="1"/>
</dbReference>
<dbReference type="Proteomes" id="UP001638015">
    <property type="component" value="Unassembled WGS sequence"/>
</dbReference>
<reference evidence="3 4" key="1">
    <citation type="journal article" date="2025" name="Anaerobe">
        <title>Description of Anaerococcus kampingiae sp. nov., Anaerococcus groningensis sp. nov., Anaerococcus martiniensis sp. nov., and Anaerococcus cruorum sp. nov., isolated from human clinical specimens.</title>
        <authorList>
            <person name="Boiten K.E."/>
            <person name="Meijer J."/>
            <person name="van Wezel E.M."/>
            <person name="Veloo A.C.M."/>
        </authorList>
    </citation>
    <scope>NUCLEOTIDE SEQUENCE [LARGE SCALE GENOMIC DNA]</scope>
    <source>
        <strain evidence="3 4">ENR1039</strain>
    </source>
</reference>
<dbReference type="InterPro" id="IPR020084">
    <property type="entry name" value="NUDIX_hydrolase_CS"/>
</dbReference>
<dbReference type="InterPro" id="IPR015797">
    <property type="entry name" value="NUDIX_hydrolase-like_dom_sf"/>
</dbReference>
<keyword evidence="1" id="KW-0378">Hydrolase</keyword>
<evidence type="ECO:0000256" key="1">
    <source>
        <dbReference type="ARBA" id="ARBA00022801"/>
    </source>
</evidence>
<evidence type="ECO:0000313" key="3">
    <source>
        <dbReference type="EMBL" id="MFO3716689.1"/>
    </source>
</evidence>
<evidence type="ECO:0000259" key="2">
    <source>
        <dbReference type="PROSITE" id="PS51462"/>
    </source>
</evidence>
<protein>
    <submittedName>
        <fullName evidence="3">NUDIX domain-containing protein</fullName>
    </submittedName>
</protein>
<evidence type="ECO:0000313" key="4">
    <source>
        <dbReference type="Proteomes" id="UP001638015"/>
    </source>
</evidence>
<dbReference type="RefSeq" id="WP_410033304.1">
    <property type="nucleotide sequence ID" value="NZ_JBGMEH010000008.1"/>
</dbReference>
<keyword evidence="4" id="KW-1185">Reference proteome</keyword>
<sequence>MDEIMDLYDENRQKTTKTYIRGSVQPKGFYRMVVHVCIFNSKGELLIQQRTFNKKMPGLWDVTCGGAVSTTESSSVGAQRELFEELGIKIDFTHIRPSLTANFAQGFDDFYILHRDIDLNDLILQKEEVADARWENLEGVLDLRRANKFVGYKENFIRFLFDLSCDNRYVEI</sequence>
<dbReference type="SUPFAM" id="SSF55811">
    <property type="entry name" value="Nudix"/>
    <property type="match status" value="1"/>
</dbReference>
<dbReference type="PANTHER" id="PTHR10885">
    <property type="entry name" value="ISOPENTENYL-DIPHOSPHATE DELTA-ISOMERASE"/>
    <property type="match status" value="1"/>
</dbReference>
<dbReference type="Gene3D" id="3.90.79.10">
    <property type="entry name" value="Nucleoside Triphosphate Pyrophosphohydrolase"/>
    <property type="match status" value="1"/>
</dbReference>
<dbReference type="InterPro" id="IPR000086">
    <property type="entry name" value="NUDIX_hydrolase_dom"/>
</dbReference>
<dbReference type="Pfam" id="PF00293">
    <property type="entry name" value="NUDIX"/>
    <property type="match status" value="1"/>
</dbReference>